<dbReference type="GO" id="GO:0000976">
    <property type="term" value="F:transcription cis-regulatory region binding"/>
    <property type="evidence" value="ECO:0007669"/>
    <property type="project" value="TreeGrafter"/>
</dbReference>
<keyword evidence="1" id="KW-0677">Repeat</keyword>
<keyword evidence="2" id="KW-0378">Hydrolase</keyword>
<dbReference type="InterPro" id="IPR017853">
    <property type="entry name" value="GH"/>
</dbReference>
<dbReference type="EMBL" id="CAJNOC010000029">
    <property type="protein sequence ID" value="CAF0708130.1"/>
    <property type="molecule type" value="Genomic_DNA"/>
</dbReference>
<feature type="repeat" description="ANK" evidence="4">
    <location>
        <begin position="196"/>
        <end position="228"/>
    </location>
</feature>
<dbReference type="InterPro" id="IPR036770">
    <property type="entry name" value="Ankyrin_rpt-contain_sf"/>
</dbReference>
<dbReference type="InterPro" id="IPR002110">
    <property type="entry name" value="Ankyrin_rpt"/>
</dbReference>
<evidence type="ECO:0000256" key="1">
    <source>
        <dbReference type="ARBA" id="ARBA00022737"/>
    </source>
</evidence>
<dbReference type="AlphaFoldDB" id="A0A813LWY5"/>
<evidence type="ECO:0008006" key="7">
    <source>
        <dbReference type="Google" id="ProtNLM"/>
    </source>
</evidence>
<evidence type="ECO:0000256" key="3">
    <source>
        <dbReference type="ARBA" id="ARBA00023043"/>
    </source>
</evidence>
<dbReference type="Pfam" id="PF12796">
    <property type="entry name" value="Ank_2"/>
    <property type="match status" value="1"/>
</dbReference>
<evidence type="ECO:0000256" key="4">
    <source>
        <dbReference type="PROSITE-ProRule" id="PRU00023"/>
    </source>
</evidence>
<dbReference type="SUPFAM" id="SSF51445">
    <property type="entry name" value="(Trans)glycosidases"/>
    <property type="match status" value="1"/>
</dbReference>
<dbReference type="PROSITE" id="PS50297">
    <property type="entry name" value="ANK_REP_REGION"/>
    <property type="match status" value="1"/>
</dbReference>
<sequence>MFSFLNRNKAPTSTLSTEIKTNETHSNEDQLNSQLSEQNLPLIEPKQDVKLNEYMADAKKNLYEAIIHRRTDIVVSILNQWFKDNQNSDESVKYFFNSNYCENETTSPLLIAYHLKDRDLIRTLLNFGADPGLTDSKSKKCLIELINEDDSADAEPMRQLLSDSFMQSIVQNNLISLAHYLHAGFDVNNSSVSLPDKNSYLHWACMFSNESVVRLLLENGAIINSINKNGATPLHEAILRNNSKEESLKIIETLLIYKSDALNIKATSGIYKDLCALELAQTRSQTEPEIYNLIKEFLSDVSSVKSVPHSPITKALSEPTDKTNSAIIHSLDSISAHNESNVSSSSRKSISNDLENLQNWSSSSLTPLAEPETKPDLKSQLWPQPQSCTILSENERFYLPNTKTQPLFIYFKPPYTYTYMDLINKLASAFSGITFYCIHRPDPKIPYISVSIDKNFFQNQSAYSILVTKSKIEINAIDSVSLQYAFFTFMQLCKIYSRSSIPSLRILDYSDVKYRAVLLDFSQGFYFKYENLLAVLQMMAFYKINQVHFYVKFSSLPPACDKKQWYNYIENWFGLMKFCEEVNLEIVPSIDITTDVAELCDVIIQIKEYLDLFKGFRFVNIGPRLSSLLTCMDDKNPFSLDSTQYMMLCSYLYHNGDEETLSELEKFDKYVLMEYGLKSGTDFGSKSANLYKSGHPFYFCIGSANWNSLLGCPDGCLNNINDAVQRHAIDQPIGFLMCNFSGSINRNPFAYNLNSILMFSGMAWNTKISMTQAKASLPLVMVNHGLISDKDGEIAKCMLELGHVETYLTRIASNSKDYKDLPYDEGSIFTRLLYNPDEVDLDNLDKHIIKKTLFHLRAQQSKLKSLLDNPVNSLFKEVLISTEIAYHLFKFLICLYNNGTKQQFNSNKAVGLHVINIGVANLSQTIRTDLANKLLIIKQEYQSLLSDIYFYESVEEYLNNYFMKLIDKLLVDQDEANLADLVNFKSIRNNGDNGRLRSFSQSSVQSNYYIQYSNDEKY</sequence>
<dbReference type="SUPFAM" id="SSF55545">
    <property type="entry name" value="beta-N-acetylhexosaminidase-like domain"/>
    <property type="match status" value="1"/>
</dbReference>
<protein>
    <recommendedName>
        <fullName evidence="7">Beta-N-acetylhexosaminidase</fullName>
    </recommendedName>
</protein>
<organism evidence="5 6">
    <name type="scientific">Brachionus calyciflorus</name>
    <dbReference type="NCBI Taxonomy" id="104777"/>
    <lineage>
        <taxon>Eukaryota</taxon>
        <taxon>Metazoa</taxon>
        <taxon>Spiralia</taxon>
        <taxon>Gnathifera</taxon>
        <taxon>Rotifera</taxon>
        <taxon>Eurotatoria</taxon>
        <taxon>Monogononta</taxon>
        <taxon>Pseudotrocha</taxon>
        <taxon>Ploima</taxon>
        <taxon>Brachionidae</taxon>
        <taxon>Brachionus</taxon>
    </lineage>
</organism>
<dbReference type="InterPro" id="IPR050663">
    <property type="entry name" value="Ankyrin-SOCS_Box"/>
</dbReference>
<dbReference type="GO" id="GO:0016787">
    <property type="term" value="F:hydrolase activity"/>
    <property type="evidence" value="ECO:0007669"/>
    <property type="project" value="UniProtKB-KW"/>
</dbReference>
<gene>
    <name evidence="5" type="ORF">OXX778_LOCUS563</name>
</gene>
<dbReference type="PANTHER" id="PTHR24193">
    <property type="entry name" value="ANKYRIN REPEAT PROTEIN"/>
    <property type="match status" value="1"/>
</dbReference>
<evidence type="ECO:0000313" key="6">
    <source>
        <dbReference type="Proteomes" id="UP000663879"/>
    </source>
</evidence>
<dbReference type="PROSITE" id="PS50088">
    <property type="entry name" value="ANK_REPEAT"/>
    <property type="match status" value="2"/>
</dbReference>
<accession>A0A813LWY5</accession>
<dbReference type="Gene3D" id="3.20.20.80">
    <property type="entry name" value="Glycosidases"/>
    <property type="match status" value="1"/>
</dbReference>
<dbReference type="Gene3D" id="3.30.379.10">
    <property type="entry name" value="Chitobiase/beta-hexosaminidase domain 2-like"/>
    <property type="match status" value="1"/>
</dbReference>
<feature type="repeat" description="ANK" evidence="4">
    <location>
        <begin position="104"/>
        <end position="136"/>
    </location>
</feature>
<evidence type="ECO:0000256" key="2">
    <source>
        <dbReference type="ARBA" id="ARBA00022801"/>
    </source>
</evidence>
<keyword evidence="3 4" id="KW-0040">ANK repeat</keyword>
<dbReference type="SMART" id="SM00248">
    <property type="entry name" value="ANK"/>
    <property type="match status" value="3"/>
</dbReference>
<keyword evidence="6" id="KW-1185">Reference proteome</keyword>
<name>A0A813LWY5_9BILA</name>
<dbReference type="Proteomes" id="UP000663879">
    <property type="component" value="Unassembled WGS sequence"/>
</dbReference>
<reference evidence="5" key="1">
    <citation type="submission" date="2021-02" db="EMBL/GenBank/DDBJ databases">
        <authorList>
            <person name="Nowell W R."/>
        </authorList>
    </citation>
    <scope>NUCLEOTIDE SEQUENCE</scope>
    <source>
        <strain evidence="5">Ploen Becks lab</strain>
    </source>
</reference>
<comment type="caution">
    <text evidence="5">The sequence shown here is derived from an EMBL/GenBank/DDBJ whole genome shotgun (WGS) entry which is preliminary data.</text>
</comment>
<dbReference type="GO" id="GO:0005634">
    <property type="term" value="C:nucleus"/>
    <property type="evidence" value="ECO:0007669"/>
    <property type="project" value="TreeGrafter"/>
</dbReference>
<dbReference type="OrthoDB" id="5806726at2759"/>
<proteinExistence type="predicted"/>
<dbReference type="GO" id="GO:0045944">
    <property type="term" value="P:positive regulation of transcription by RNA polymerase II"/>
    <property type="evidence" value="ECO:0007669"/>
    <property type="project" value="TreeGrafter"/>
</dbReference>
<dbReference type="PANTHER" id="PTHR24193:SF121">
    <property type="entry name" value="ADA2A-CONTAINING COMPLEX COMPONENT 3, ISOFORM D"/>
    <property type="match status" value="1"/>
</dbReference>
<evidence type="ECO:0000313" key="5">
    <source>
        <dbReference type="EMBL" id="CAF0708130.1"/>
    </source>
</evidence>
<dbReference type="SUPFAM" id="SSF48403">
    <property type="entry name" value="Ankyrin repeat"/>
    <property type="match status" value="1"/>
</dbReference>
<dbReference type="InterPro" id="IPR029018">
    <property type="entry name" value="Hex-like_dom2"/>
</dbReference>
<dbReference type="Gene3D" id="1.25.40.20">
    <property type="entry name" value="Ankyrin repeat-containing domain"/>
    <property type="match status" value="1"/>
</dbReference>